<reference evidence="2 3" key="1">
    <citation type="submission" date="2020-07" db="EMBL/GenBank/DDBJ databases">
        <title>Sequencing the genomes of 1000 actinobacteria strains.</title>
        <authorList>
            <person name="Klenk H.-P."/>
        </authorList>
    </citation>
    <scope>NUCLEOTIDE SEQUENCE [LARGE SCALE GENOMIC DNA]</scope>
    <source>
        <strain evidence="2 3">CXB654</strain>
    </source>
</reference>
<accession>A0A852TQL7</accession>
<gene>
    <name evidence="2" type="ORF">HDA32_001389</name>
</gene>
<dbReference type="InterPro" id="IPR045443">
    <property type="entry name" value="DUF6504"/>
</dbReference>
<evidence type="ECO:0000313" key="3">
    <source>
        <dbReference type="Proteomes" id="UP000589036"/>
    </source>
</evidence>
<proteinExistence type="predicted"/>
<dbReference type="AlphaFoldDB" id="A0A852TQL7"/>
<dbReference type="EMBL" id="JACCCC010000001">
    <property type="protein sequence ID" value="NYE46269.1"/>
    <property type="molecule type" value="Genomic_DNA"/>
</dbReference>
<sequence length="86" mass="10306">MYGTPITVWEQDGRPVRFMWEGRIYVVRRILDHWVTVRSDFSPEAGSGRPRRRFWRVQVGPEPGADVYELRYDSVGEQWLLSRTHR</sequence>
<keyword evidence="3" id="KW-1185">Reference proteome</keyword>
<comment type="caution">
    <text evidence="2">The sequence shown here is derived from an EMBL/GenBank/DDBJ whole genome shotgun (WGS) entry which is preliminary data.</text>
</comment>
<protein>
    <recommendedName>
        <fullName evidence="1">DUF6504 domain-containing protein</fullName>
    </recommendedName>
</protein>
<name>A0A852TQL7_9ACTN</name>
<dbReference type="Proteomes" id="UP000589036">
    <property type="component" value="Unassembled WGS sequence"/>
</dbReference>
<dbReference type="Pfam" id="PF20114">
    <property type="entry name" value="DUF6504"/>
    <property type="match status" value="1"/>
</dbReference>
<feature type="domain" description="DUF6504" evidence="1">
    <location>
        <begin position="10"/>
        <end position="84"/>
    </location>
</feature>
<organism evidence="2 3">
    <name type="scientific">Spinactinospora alkalitolerans</name>
    <dbReference type="NCBI Taxonomy" id="687207"/>
    <lineage>
        <taxon>Bacteria</taxon>
        <taxon>Bacillati</taxon>
        <taxon>Actinomycetota</taxon>
        <taxon>Actinomycetes</taxon>
        <taxon>Streptosporangiales</taxon>
        <taxon>Nocardiopsidaceae</taxon>
        <taxon>Spinactinospora</taxon>
    </lineage>
</organism>
<dbReference type="RefSeq" id="WP_179642404.1">
    <property type="nucleotide sequence ID" value="NZ_BAAAYY010000013.1"/>
</dbReference>
<evidence type="ECO:0000259" key="1">
    <source>
        <dbReference type="Pfam" id="PF20114"/>
    </source>
</evidence>
<evidence type="ECO:0000313" key="2">
    <source>
        <dbReference type="EMBL" id="NYE46269.1"/>
    </source>
</evidence>